<proteinExistence type="inferred from homology"/>
<dbReference type="PANTHER" id="PTHR42722">
    <property type="entry name" value="LEUCINE DEHYDROGENASE"/>
    <property type="match status" value="1"/>
</dbReference>
<dbReference type="Proteomes" id="UP000199137">
    <property type="component" value="Unassembled WGS sequence"/>
</dbReference>
<comment type="similarity">
    <text evidence="1 4">Belongs to the Glu/Leu/Phe/Val dehydrogenases family.</text>
</comment>
<dbReference type="InterPro" id="IPR033524">
    <property type="entry name" value="Glu/Leu/Phe/Val_DH_AS"/>
</dbReference>
<dbReference type="PROSITE" id="PS00074">
    <property type="entry name" value="GLFV_DEHYDROGENASE"/>
    <property type="match status" value="1"/>
</dbReference>
<evidence type="ECO:0000256" key="4">
    <source>
        <dbReference type="RuleBase" id="RU004417"/>
    </source>
</evidence>
<dbReference type="SUPFAM" id="SSF53223">
    <property type="entry name" value="Aminoacid dehydrogenase-like, N-terminal domain"/>
    <property type="match status" value="1"/>
</dbReference>
<dbReference type="STRING" id="112413.SAMN05421854_11433"/>
<gene>
    <name evidence="7" type="ORF">SAMN05421854_11433</name>
</gene>
<dbReference type="PANTHER" id="PTHR42722:SF1">
    <property type="entry name" value="VALINE DEHYDROGENASE"/>
    <property type="match status" value="1"/>
</dbReference>
<dbReference type="Gene3D" id="3.40.50.720">
    <property type="entry name" value="NAD(P)-binding Rossmann-like Domain"/>
    <property type="match status" value="1"/>
</dbReference>
<dbReference type="FunFam" id="3.40.50.10860:FF:000010">
    <property type="entry name" value="Leucine dehydrogenase"/>
    <property type="match status" value="1"/>
</dbReference>
<dbReference type="InterPro" id="IPR006095">
    <property type="entry name" value="Glu/Leu/Phe/Val/Trp_DH"/>
</dbReference>
<evidence type="ECO:0000313" key="8">
    <source>
        <dbReference type="Proteomes" id="UP000199137"/>
    </source>
</evidence>
<dbReference type="AlphaFoldDB" id="A0A1I5Z7Z1"/>
<dbReference type="PRINTS" id="PR00082">
    <property type="entry name" value="GLFDHDRGNASE"/>
</dbReference>
<dbReference type="EMBL" id="FOWC01000014">
    <property type="protein sequence ID" value="SFQ52197.1"/>
    <property type="molecule type" value="Genomic_DNA"/>
</dbReference>
<evidence type="ECO:0000256" key="2">
    <source>
        <dbReference type="ARBA" id="ARBA00023002"/>
    </source>
</evidence>
<dbReference type="SUPFAM" id="SSF51735">
    <property type="entry name" value="NAD(P)-binding Rossmann-fold domains"/>
    <property type="match status" value="1"/>
</dbReference>
<evidence type="ECO:0000259" key="6">
    <source>
        <dbReference type="SMART" id="SM00839"/>
    </source>
</evidence>
<organism evidence="7 8">
    <name type="scientific">Amycolatopsis rubida</name>
    <dbReference type="NCBI Taxonomy" id="112413"/>
    <lineage>
        <taxon>Bacteria</taxon>
        <taxon>Bacillati</taxon>
        <taxon>Actinomycetota</taxon>
        <taxon>Actinomycetes</taxon>
        <taxon>Pseudonocardiales</taxon>
        <taxon>Pseudonocardiaceae</taxon>
        <taxon>Amycolatopsis</taxon>
    </lineage>
</organism>
<dbReference type="InterPro" id="IPR036291">
    <property type="entry name" value="NAD(P)-bd_dom_sf"/>
</dbReference>
<dbReference type="InterPro" id="IPR046346">
    <property type="entry name" value="Aminoacid_DH-like_N_sf"/>
</dbReference>
<keyword evidence="3" id="KW-0520">NAD</keyword>
<protein>
    <submittedName>
        <fullName evidence="7">Valine dehydrogenase (NAD+)</fullName>
    </submittedName>
</protein>
<evidence type="ECO:0000256" key="5">
    <source>
        <dbReference type="SAM" id="MobiDB-lite"/>
    </source>
</evidence>
<dbReference type="GO" id="GO:0016639">
    <property type="term" value="F:oxidoreductase activity, acting on the CH-NH2 group of donors, NAD or NADP as acceptor"/>
    <property type="evidence" value="ECO:0007669"/>
    <property type="project" value="InterPro"/>
</dbReference>
<accession>A0A1I5Z7Z1</accession>
<dbReference type="SMART" id="SM00839">
    <property type="entry name" value="ELFV_dehydrog"/>
    <property type="match status" value="1"/>
</dbReference>
<dbReference type="Gene3D" id="3.40.50.10860">
    <property type="entry name" value="Leucine Dehydrogenase, chain A, domain 1"/>
    <property type="match status" value="1"/>
</dbReference>
<dbReference type="InterPro" id="IPR016211">
    <property type="entry name" value="Glu/Phe/Leu/Val/Trp_DH_bac/arc"/>
</dbReference>
<evidence type="ECO:0000256" key="1">
    <source>
        <dbReference type="ARBA" id="ARBA00006382"/>
    </source>
</evidence>
<dbReference type="CDD" id="cd01075">
    <property type="entry name" value="NAD_bind_Leu_Phe_Val_DH"/>
    <property type="match status" value="1"/>
</dbReference>
<reference evidence="7 8" key="1">
    <citation type="submission" date="2016-10" db="EMBL/GenBank/DDBJ databases">
        <authorList>
            <person name="de Groot N.N."/>
        </authorList>
    </citation>
    <scope>NUCLEOTIDE SEQUENCE [LARGE SCALE GENOMIC DNA]</scope>
    <source>
        <strain evidence="7 8">DSM 44637</strain>
    </source>
</reference>
<dbReference type="InterPro" id="IPR006097">
    <property type="entry name" value="Glu/Leu/Phe/Val/Trp_DH_dimer"/>
</dbReference>
<dbReference type="Pfam" id="PF00208">
    <property type="entry name" value="ELFV_dehydrog"/>
    <property type="match status" value="1"/>
</dbReference>
<sequence>MTEGVFGRHSGHEQVVFCQDEASGLKAIIGIYSTALGPALGGTRFYPYATEDAALDDVLALSKGMAYKNALAGLDLGGGKAVIIGDPNTLKSEALLRAYGRFVESLGGRYLTACDMGTYVRDMDVVARETRHVTGRSPEDGGAGDSSVLTAFGVYQGMRASADQVWGVPELTGRRVGVAGVGKVGHILVGHLVAAGAHVVITDVAPSAVERTRAAHPEVEVVSDVDTMIGTELDVFAPCAMGGVLTDETVAALRTRIVCGAANNQLAHPGVDKLLDDRGILFAPDYLVNAGGVIQVDDERHGFDFARAQRKTAAIFDTTKAVYDLAKADGVPPRRRCRPPGRTPDGRRRPPPLHPHGVAPPRSVRGTLTEPDSLRVPLTTAPVTAASALKLRGAPRPWTRRSAALPPERPLVRRGPVRVLTLLPAVLVRGPVPRLGLLPLQRLAELPLDVALPVAGCRLRFTHG</sequence>
<evidence type="ECO:0000313" key="7">
    <source>
        <dbReference type="EMBL" id="SFQ52197.1"/>
    </source>
</evidence>
<dbReference type="InterPro" id="IPR006096">
    <property type="entry name" value="Glu/Leu/Phe/Val/Trp_DH_C"/>
</dbReference>
<keyword evidence="2 4" id="KW-0560">Oxidoreductase</keyword>
<feature type="region of interest" description="Disordered" evidence="5">
    <location>
        <begin position="330"/>
        <end position="370"/>
    </location>
</feature>
<name>A0A1I5Z7Z1_9PSEU</name>
<dbReference type="Pfam" id="PF02812">
    <property type="entry name" value="ELFV_dehydrog_N"/>
    <property type="match status" value="1"/>
</dbReference>
<evidence type="ECO:0000256" key="3">
    <source>
        <dbReference type="ARBA" id="ARBA00023027"/>
    </source>
</evidence>
<dbReference type="GO" id="GO:0006520">
    <property type="term" value="P:amino acid metabolic process"/>
    <property type="evidence" value="ECO:0007669"/>
    <property type="project" value="InterPro"/>
</dbReference>
<feature type="domain" description="Glutamate/phenylalanine/leucine/valine/L-tryptophan dehydrogenase C-terminal" evidence="6">
    <location>
        <begin position="144"/>
        <end position="336"/>
    </location>
</feature>